<dbReference type="PROSITE" id="PS51257">
    <property type="entry name" value="PROKAR_LIPOPROTEIN"/>
    <property type="match status" value="1"/>
</dbReference>
<name>A0A6J4MUA3_9CYAN</name>
<reference evidence="1" key="1">
    <citation type="submission" date="2020-02" db="EMBL/GenBank/DDBJ databases">
        <authorList>
            <person name="Meier V. D."/>
        </authorList>
    </citation>
    <scope>NUCLEOTIDE SEQUENCE</scope>
    <source>
        <strain evidence="1">AVDCRST_MAG94</strain>
    </source>
</reference>
<protein>
    <submittedName>
        <fullName evidence="1">Uncharacterized protein</fullName>
    </submittedName>
</protein>
<proteinExistence type="predicted"/>
<evidence type="ECO:0000313" key="1">
    <source>
        <dbReference type="EMBL" id="CAA9368914.1"/>
    </source>
</evidence>
<sequence length="39" mass="4546">MAFYRYWRLAHRMLFWHNGVLACCDRDEAATSSPLNADG</sequence>
<organism evidence="1">
    <name type="scientific">uncultured Leptolyngbya sp</name>
    <dbReference type="NCBI Taxonomy" id="332963"/>
    <lineage>
        <taxon>Bacteria</taxon>
        <taxon>Bacillati</taxon>
        <taxon>Cyanobacteriota</taxon>
        <taxon>Cyanophyceae</taxon>
        <taxon>Leptolyngbyales</taxon>
        <taxon>Leptolyngbyaceae</taxon>
        <taxon>Leptolyngbya group</taxon>
        <taxon>Leptolyngbya</taxon>
        <taxon>environmental samples</taxon>
    </lineage>
</organism>
<dbReference type="EMBL" id="CADCTY010001383">
    <property type="protein sequence ID" value="CAA9368914.1"/>
    <property type="molecule type" value="Genomic_DNA"/>
</dbReference>
<gene>
    <name evidence="1" type="ORF">AVDCRST_MAG94-3975</name>
</gene>
<dbReference type="AlphaFoldDB" id="A0A6J4MUA3"/>
<accession>A0A6J4MUA3</accession>